<keyword evidence="2" id="KW-1185">Reference proteome</keyword>
<organism evidence="1 2">
    <name type="scientific">Ascobolus immersus RN42</name>
    <dbReference type="NCBI Taxonomy" id="1160509"/>
    <lineage>
        <taxon>Eukaryota</taxon>
        <taxon>Fungi</taxon>
        <taxon>Dikarya</taxon>
        <taxon>Ascomycota</taxon>
        <taxon>Pezizomycotina</taxon>
        <taxon>Pezizomycetes</taxon>
        <taxon>Pezizales</taxon>
        <taxon>Ascobolaceae</taxon>
        <taxon>Ascobolus</taxon>
    </lineage>
</organism>
<gene>
    <name evidence="1" type="ORF">BJ508DRAFT_419232</name>
</gene>
<accession>A0A3N4HFK3</accession>
<evidence type="ECO:0000313" key="2">
    <source>
        <dbReference type="Proteomes" id="UP000275078"/>
    </source>
</evidence>
<dbReference type="SUPFAM" id="SSF48403">
    <property type="entry name" value="Ankyrin repeat"/>
    <property type="match status" value="1"/>
</dbReference>
<evidence type="ECO:0000313" key="1">
    <source>
        <dbReference type="EMBL" id="RPA72925.1"/>
    </source>
</evidence>
<protein>
    <submittedName>
        <fullName evidence="1">Uncharacterized protein</fullName>
    </submittedName>
</protein>
<dbReference type="Gene3D" id="1.25.40.20">
    <property type="entry name" value="Ankyrin repeat-containing domain"/>
    <property type="match status" value="1"/>
</dbReference>
<reference evidence="1 2" key="1">
    <citation type="journal article" date="2018" name="Nat. Ecol. Evol.">
        <title>Pezizomycetes genomes reveal the molecular basis of ectomycorrhizal truffle lifestyle.</title>
        <authorList>
            <person name="Murat C."/>
            <person name="Payen T."/>
            <person name="Noel B."/>
            <person name="Kuo A."/>
            <person name="Morin E."/>
            <person name="Chen J."/>
            <person name="Kohler A."/>
            <person name="Krizsan K."/>
            <person name="Balestrini R."/>
            <person name="Da Silva C."/>
            <person name="Montanini B."/>
            <person name="Hainaut M."/>
            <person name="Levati E."/>
            <person name="Barry K.W."/>
            <person name="Belfiori B."/>
            <person name="Cichocki N."/>
            <person name="Clum A."/>
            <person name="Dockter R.B."/>
            <person name="Fauchery L."/>
            <person name="Guy J."/>
            <person name="Iotti M."/>
            <person name="Le Tacon F."/>
            <person name="Lindquist E.A."/>
            <person name="Lipzen A."/>
            <person name="Malagnac F."/>
            <person name="Mello A."/>
            <person name="Molinier V."/>
            <person name="Miyauchi S."/>
            <person name="Poulain J."/>
            <person name="Riccioni C."/>
            <person name="Rubini A."/>
            <person name="Sitrit Y."/>
            <person name="Splivallo R."/>
            <person name="Traeger S."/>
            <person name="Wang M."/>
            <person name="Zifcakova L."/>
            <person name="Wipf D."/>
            <person name="Zambonelli A."/>
            <person name="Paolocci F."/>
            <person name="Nowrousian M."/>
            <person name="Ottonello S."/>
            <person name="Baldrian P."/>
            <person name="Spatafora J.W."/>
            <person name="Henrissat B."/>
            <person name="Nagy L.G."/>
            <person name="Aury J.M."/>
            <person name="Wincker P."/>
            <person name="Grigoriev I.V."/>
            <person name="Bonfante P."/>
            <person name="Martin F.M."/>
        </authorList>
    </citation>
    <scope>NUCLEOTIDE SEQUENCE [LARGE SCALE GENOMIC DNA]</scope>
    <source>
        <strain evidence="1 2">RN42</strain>
    </source>
</reference>
<dbReference type="EMBL" id="ML119840">
    <property type="protein sequence ID" value="RPA72925.1"/>
    <property type="molecule type" value="Genomic_DNA"/>
</dbReference>
<dbReference type="OrthoDB" id="46529at2759"/>
<dbReference type="Proteomes" id="UP000275078">
    <property type="component" value="Unassembled WGS sequence"/>
</dbReference>
<dbReference type="InterPro" id="IPR036770">
    <property type="entry name" value="Ankyrin_rpt-contain_sf"/>
</dbReference>
<name>A0A3N4HFK3_ASCIM</name>
<dbReference type="STRING" id="1160509.A0A3N4HFK3"/>
<dbReference type="AlphaFoldDB" id="A0A3N4HFK3"/>
<sequence length="206" mass="22235">MKIPDCCKCEESLMMEGEDEQGNDIEVLDDVELACHCHYHWDCVTEDDVSKSLRQTPPVCPNCSYSLPTLLVTVRNEGGQTDDFDLLQVLEEEAECEEDPHKAVGRACFSLITEGDADAVIKILYEHPEAINEKGDHGETLLHAALLATVGGGLEEAAGSRLVEELIRGGVSLNECDNEGRSVLALAHQLGVGALIEQFASGAGRA</sequence>
<proteinExistence type="predicted"/>